<keyword evidence="9 12" id="KW-1133">Transmembrane helix</keyword>
<evidence type="ECO:0000256" key="2">
    <source>
        <dbReference type="ARBA" id="ARBA00022448"/>
    </source>
</evidence>
<dbReference type="InterPro" id="IPR023299">
    <property type="entry name" value="ATPase_P-typ_cyto_dom_N"/>
</dbReference>
<name>A0ABT8F2V5_9BACT</name>
<dbReference type="InterPro" id="IPR008250">
    <property type="entry name" value="ATPase_P-typ_transduc_dom_A_sf"/>
</dbReference>
<evidence type="ECO:0000256" key="6">
    <source>
        <dbReference type="ARBA" id="ARBA00022723"/>
    </source>
</evidence>
<evidence type="ECO:0000256" key="4">
    <source>
        <dbReference type="ARBA" id="ARBA00022553"/>
    </source>
</evidence>
<evidence type="ECO:0000256" key="12">
    <source>
        <dbReference type="SAM" id="Phobius"/>
    </source>
</evidence>
<dbReference type="SUPFAM" id="SSF55008">
    <property type="entry name" value="HMA, heavy metal-associated domain"/>
    <property type="match status" value="1"/>
</dbReference>
<keyword evidence="10" id="KW-0406">Ion transport</keyword>
<comment type="caution">
    <text evidence="15">The sequence shown here is derived from an EMBL/GenBank/DDBJ whole genome shotgun (WGS) entry which is preliminary data.</text>
</comment>
<keyword evidence="7" id="KW-0460">Magnesium</keyword>
<organism evidence="15 16">
    <name type="scientific">Shiella aurantiaca</name>
    <dbReference type="NCBI Taxonomy" id="3058365"/>
    <lineage>
        <taxon>Bacteria</taxon>
        <taxon>Pseudomonadati</taxon>
        <taxon>Bacteroidota</taxon>
        <taxon>Cytophagia</taxon>
        <taxon>Cytophagales</taxon>
        <taxon>Shiellaceae</taxon>
        <taxon>Shiella</taxon>
    </lineage>
</organism>
<feature type="transmembrane region" description="Helical" evidence="12">
    <location>
        <begin position="214"/>
        <end position="232"/>
    </location>
</feature>
<dbReference type="PRINTS" id="PR00119">
    <property type="entry name" value="CATATPASE"/>
</dbReference>
<evidence type="ECO:0000259" key="13">
    <source>
        <dbReference type="Pfam" id="PF00122"/>
    </source>
</evidence>
<dbReference type="NCBIfam" id="TIGR01494">
    <property type="entry name" value="ATPase_P-type"/>
    <property type="match status" value="1"/>
</dbReference>
<comment type="subcellular location">
    <subcellularLocation>
        <location evidence="1">Cell membrane</location>
        <topology evidence="1">Multi-pass membrane protein</topology>
    </subcellularLocation>
</comment>
<evidence type="ECO:0000259" key="14">
    <source>
        <dbReference type="Pfam" id="PF12156"/>
    </source>
</evidence>
<evidence type="ECO:0000256" key="5">
    <source>
        <dbReference type="ARBA" id="ARBA00022692"/>
    </source>
</evidence>
<feature type="domain" description="P-type ATPase A" evidence="13">
    <location>
        <begin position="311"/>
        <end position="403"/>
    </location>
</feature>
<protein>
    <submittedName>
        <fullName evidence="15">Heavy metal translocating P-type ATPase metal-binding domain-containing protein</fullName>
    </submittedName>
</protein>
<keyword evidence="2" id="KW-0813">Transport</keyword>
<dbReference type="Gene3D" id="2.70.150.10">
    <property type="entry name" value="Calcium-transporting ATPase, cytoplasmic transduction domain A"/>
    <property type="match status" value="1"/>
</dbReference>
<evidence type="ECO:0000256" key="8">
    <source>
        <dbReference type="ARBA" id="ARBA00022967"/>
    </source>
</evidence>
<dbReference type="InterPro" id="IPR036163">
    <property type="entry name" value="HMA_dom_sf"/>
</dbReference>
<evidence type="ECO:0000256" key="3">
    <source>
        <dbReference type="ARBA" id="ARBA00022475"/>
    </source>
</evidence>
<evidence type="ECO:0000256" key="10">
    <source>
        <dbReference type="ARBA" id="ARBA00023065"/>
    </source>
</evidence>
<dbReference type="Pfam" id="PF12156">
    <property type="entry name" value="ATPase-cat_bd"/>
    <property type="match status" value="1"/>
</dbReference>
<evidence type="ECO:0000256" key="9">
    <source>
        <dbReference type="ARBA" id="ARBA00022989"/>
    </source>
</evidence>
<dbReference type="InterPro" id="IPR023298">
    <property type="entry name" value="ATPase_P-typ_TM_dom_sf"/>
</dbReference>
<keyword evidence="8" id="KW-1278">Translocase</keyword>
<dbReference type="InterPro" id="IPR021993">
    <property type="entry name" value="ATPase-cat-bd"/>
</dbReference>
<dbReference type="PANTHER" id="PTHR43520">
    <property type="entry name" value="ATP7, ISOFORM B"/>
    <property type="match status" value="1"/>
</dbReference>
<evidence type="ECO:0000256" key="7">
    <source>
        <dbReference type="ARBA" id="ARBA00022842"/>
    </source>
</evidence>
<evidence type="ECO:0000256" key="1">
    <source>
        <dbReference type="ARBA" id="ARBA00004651"/>
    </source>
</evidence>
<dbReference type="Gene3D" id="3.30.70.100">
    <property type="match status" value="1"/>
</dbReference>
<evidence type="ECO:0000313" key="16">
    <source>
        <dbReference type="Proteomes" id="UP001168552"/>
    </source>
</evidence>
<dbReference type="EMBL" id="JAUHJS010000002">
    <property type="protein sequence ID" value="MDN4164559.1"/>
    <property type="molecule type" value="Genomic_DNA"/>
</dbReference>
<dbReference type="Proteomes" id="UP001168552">
    <property type="component" value="Unassembled WGS sequence"/>
</dbReference>
<dbReference type="Gene3D" id="3.40.50.1000">
    <property type="entry name" value="HAD superfamily/HAD-like"/>
    <property type="match status" value="1"/>
</dbReference>
<dbReference type="PRINTS" id="PR00943">
    <property type="entry name" value="CUATPASE"/>
</dbReference>
<dbReference type="InterPro" id="IPR001757">
    <property type="entry name" value="P_typ_ATPase"/>
</dbReference>
<dbReference type="InterPro" id="IPR023214">
    <property type="entry name" value="HAD_sf"/>
</dbReference>
<dbReference type="Pfam" id="PF00122">
    <property type="entry name" value="E1-E2_ATPase"/>
    <property type="match status" value="1"/>
</dbReference>
<dbReference type="RefSeq" id="WP_320003087.1">
    <property type="nucleotide sequence ID" value="NZ_JAUHJS010000002.1"/>
</dbReference>
<sequence>MAGSVKEYTLCYHCGQQCEQDIIVADDKSFCCTGCHTVYDILQANNLCTYYDLEKNPGANQKNKKNSTAFAFLDNPEMTAKLLDFQEGNQAHVQLYLPQVHCSSCIWLLESLHRLHAGILQSRVHFSRKTIQLAFDTEQISLREVVELLSKIGYEPALNLSDLGKKKPQNAHRKTWYQLGVAGFCFGNIMLFSFPEYFSYADFFHEEFASLFGWLNFTLGLPVVLYSAQDYFRSAWWALRQKGVNMDVPISAGILALFIYSTYEIATGTGAGYFDSLAALLFFLLLGKIYQQKTYDTLSFERDYTSYFPIAITRLKGNKEESVALPALQVGDRILVRNGELIPADGILYKGEALIDYSFVTGEAVPVSKTLGEIIYAGGSQQGAAIELEIVKEPSQSYLTDLWNHEAFHKPKQKNLATLSDVVSTYFTFIVLGIALVSAMYWIWQGDLSIGIKAFSTVLIVACPCALALSTPFTLGNSLRILGRNAFYLKNAEAIERMAQVDTLVFDKTGTLSETHRAQIQWVGEALHIEELAFIKSTCKQSSHPLSVRIYQHLEGAVHEVHEFTEHLGKGVVARTPEFLLRLGSREWIAPQEMAVANAVWIEINGQVKGYFRFEAQYREGLEQMIQTLQSRYDLHVLSGDNNQEEARLRKIFGEKAHLRFNQSPADKLAFIESLQAQGKKVMMIGDGLNDAGALQKSEVGISVTENINQFSPACDAIISAPSLRQLPDFLRFSHQSRNVIKASFALSFAYNIVGLSFAVQGLLSPVLAAILMPLSSVTVVVFTTLLTNALAMRHQFLQKKPTL</sequence>
<keyword evidence="16" id="KW-1185">Reference proteome</keyword>
<dbReference type="SUPFAM" id="SSF81665">
    <property type="entry name" value="Calcium ATPase, transmembrane domain M"/>
    <property type="match status" value="1"/>
</dbReference>
<dbReference type="InterPro" id="IPR036412">
    <property type="entry name" value="HAD-like_sf"/>
</dbReference>
<dbReference type="PANTHER" id="PTHR43520:SF5">
    <property type="entry name" value="CATION-TRANSPORTING P-TYPE ATPASE-RELATED"/>
    <property type="match status" value="1"/>
</dbReference>
<feature type="transmembrane region" description="Helical" evidence="12">
    <location>
        <begin position="244"/>
        <end position="263"/>
    </location>
</feature>
<gene>
    <name evidence="15" type="ORF">QWY31_03545</name>
</gene>
<keyword evidence="3" id="KW-1003">Cell membrane</keyword>
<feature type="transmembrane region" description="Helical" evidence="12">
    <location>
        <begin position="175"/>
        <end position="194"/>
    </location>
</feature>
<dbReference type="Gene3D" id="3.40.1110.10">
    <property type="entry name" value="Calcium-transporting ATPase, cytoplasmic domain N"/>
    <property type="match status" value="1"/>
</dbReference>
<feature type="transmembrane region" description="Helical" evidence="12">
    <location>
        <begin position="422"/>
        <end position="444"/>
    </location>
</feature>
<proteinExistence type="predicted"/>
<feature type="transmembrane region" description="Helical" evidence="12">
    <location>
        <begin position="767"/>
        <end position="792"/>
    </location>
</feature>
<evidence type="ECO:0000256" key="11">
    <source>
        <dbReference type="ARBA" id="ARBA00023136"/>
    </source>
</evidence>
<keyword evidence="11 12" id="KW-0472">Membrane</keyword>
<keyword evidence="6" id="KW-0479">Metal-binding</keyword>
<dbReference type="SUPFAM" id="SSF81653">
    <property type="entry name" value="Calcium ATPase, transduction domain A"/>
    <property type="match status" value="1"/>
</dbReference>
<dbReference type="SUPFAM" id="SSF56784">
    <property type="entry name" value="HAD-like"/>
    <property type="match status" value="1"/>
</dbReference>
<dbReference type="Pfam" id="PF00702">
    <property type="entry name" value="Hydrolase"/>
    <property type="match status" value="1"/>
</dbReference>
<feature type="transmembrane region" description="Helical" evidence="12">
    <location>
        <begin position="450"/>
        <end position="475"/>
    </location>
</feature>
<feature type="transmembrane region" description="Helical" evidence="12">
    <location>
        <begin position="740"/>
        <end position="761"/>
    </location>
</feature>
<feature type="transmembrane region" description="Helical" evidence="12">
    <location>
        <begin position="269"/>
        <end position="286"/>
    </location>
</feature>
<feature type="domain" description="Putative metal-binding" evidence="14">
    <location>
        <begin position="11"/>
        <end position="85"/>
    </location>
</feature>
<reference evidence="15" key="1">
    <citation type="submission" date="2023-06" db="EMBL/GenBank/DDBJ databases">
        <title>Cytophagales bacterium Strain LB-30, isolated from soil.</title>
        <authorList>
            <person name="Liu B."/>
        </authorList>
    </citation>
    <scope>NUCLEOTIDE SEQUENCE</scope>
    <source>
        <strain evidence="15">LB-30</strain>
    </source>
</reference>
<accession>A0ABT8F2V5</accession>
<keyword evidence="5 12" id="KW-0812">Transmembrane</keyword>
<keyword evidence="4" id="KW-0597">Phosphoprotein</keyword>
<dbReference type="InterPro" id="IPR059000">
    <property type="entry name" value="ATPase_P-type_domA"/>
</dbReference>
<evidence type="ECO:0000313" key="15">
    <source>
        <dbReference type="EMBL" id="MDN4164559.1"/>
    </source>
</evidence>